<evidence type="ECO:0000256" key="1">
    <source>
        <dbReference type="PROSITE-ProRule" id="PRU00473"/>
    </source>
</evidence>
<dbReference type="InterPro" id="IPR007055">
    <property type="entry name" value="BON_dom"/>
</dbReference>
<dbReference type="EMBL" id="MJGC01000041">
    <property type="protein sequence ID" value="OEJ76200.1"/>
    <property type="molecule type" value="Genomic_DNA"/>
</dbReference>
<gene>
    <name evidence="4" type="ORF">BH720_05950</name>
</gene>
<feature type="transmembrane region" description="Helical" evidence="2">
    <location>
        <begin position="310"/>
        <end position="330"/>
    </location>
</feature>
<evidence type="ECO:0000256" key="2">
    <source>
        <dbReference type="SAM" id="Phobius"/>
    </source>
</evidence>
<proteinExistence type="predicted"/>
<dbReference type="Pfam" id="PF04972">
    <property type="entry name" value="BON"/>
    <property type="match status" value="1"/>
</dbReference>
<dbReference type="SUPFAM" id="SSF103088">
    <property type="entry name" value="OmpA-like"/>
    <property type="match status" value="1"/>
</dbReference>
<dbReference type="Gene3D" id="3.30.1330.60">
    <property type="entry name" value="OmpA-like domain"/>
    <property type="match status" value="1"/>
</dbReference>
<dbReference type="Pfam" id="PF00691">
    <property type="entry name" value="OmpA"/>
    <property type="match status" value="1"/>
</dbReference>
<keyword evidence="1 2" id="KW-0472">Membrane</keyword>
<dbReference type="InterPro" id="IPR036737">
    <property type="entry name" value="OmpA-like_sf"/>
</dbReference>
<protein>
    <recommendedName>
        <fullName evidence="3">OmpA-like domain-containing protein</fullName>
    </recommendedName>
</protein>
<dbReference type="CDD" id="cd07185">
    <property type="entry name" value="OmpA_C-like"/>
    <property type="match status" value="1"/>
</dbReference>
<organism evidence="4">
    <name type="scientific">Desertifilum tharense IPPAS B-1220</name>
    <dbReference type="NCBI Taxonomy" id="1781255"/>
    <lineage>
        <taxon>Bacteria</taxon>
        <taxon>Bacillati</taxon>
        <taxon>Cyanobacteriota</taxon>
        <taxon>Cyanophyceae</taxon>
        <taxon>Desertifilales</taxon>
        <taxon>Desertifilaceae</taxon>
        <taxon>Desertifilum</taxon>
    </lineage>
</organism>
<keyword evidence="2" id="KW-1133">Transmembrane helix</keyword>
<dbReference type="AlphaFoldDB" id="A0A1E5QNH9"/>
<feature type="domain" description="OmpA-like" evidence="3">
    <location>
        <begin position="472"/>
        <end position="590"/>
    </location>
</feature>
<evidence type="ECO:0000313" key="4">
    <source>
        <dbReference type="EMBL" id="OEJ76200.1"/>
    </source>
</evidence>
<dbReference type="Gene3D" id="3.40.1520.20">
    <property type="match status" value="1"/>
</dbReference>
<sequence>MTELLRLKSTASREELAAALTPIIDDVIAQRSQQNREAMSSAISSLIPRAIQQQIQNSPEEIAKAIAPEIGSAIEEQIRLERNAISKALAPEMGKAIKAQIDLERESMIDALYPVIGSTISKYMGEAIRTINQQVENALSPKGVQRKIRAKMLGVSEAELILQEAMPFTVQAVFLIQAASGLVIAEVQSSSEHRLESDLMAGMLTAIRSFANDCFARSGSVSELDQIDYGDSRIIIEFVGYCYLAAAVKGDPPKAFINSLREQLGLITLRYGNAIEEFDGDLSKVPPAIHNRLEALSEEFQPNRPTKRPIALLAIVFAILGIALIPWGIWQYHQHVNRQISAKISLALLSSPELSVYRVVPEVRRDSVTLRGRVPTEYLRSKAEAVTQLEAPNRELINRIIAVNVPPDPELVAAEVQRLATLLNQQGNMAIAAEYENEQVNVQGILFNDTNPQLMVQAFEQIPGVRKVVTMFNLEQDVVNSRFYFELGSTEPNPNDLNQKLIPLRNLLQKHPAIHLRIIGHSDTIGTPADRRKIATQRAEAIQKLLQAQGIAANRLQTSGTLELPPGISPTAPLHLSRCVRFEVILKPNTQ</sequence>
<dbReference type="GO" id="GO:0016020">
    <property type="term" value="C:membrane"/>
    <property type="evidence" value="ECO:0007669"/>
    <property type="project" value="UniProtKB-UniRule"/>
</dbReference>
<reference evidence="4" key="1">
    <citation type="submission" date="2016-09" db="EMBL/GenBank/DDBJ databases">
        <title>Draft genome of thermotolerant cyanobacterium Desertifilum sp. strain IPPAS B-1220.</title>
        <authorList>
            <person name="Sinetova M.A."/>
            <person name="Bolakhan K."/>
            <person name="Zayadan B.K."/>
            <person name="Mironov K.S."/>
            <person name="Ustinova V."/>
            <person name="Kupriyanova E.V."/>
            <person name="Sidorov R.A."/>
            <person name="Skrypnik A.N."/>
            <person name="Gogoleva N.E."/>
            <person name="Gogolev Y.V."/>
            <person name="Los D.A."/>
        </authorList>
    </citation>
    <scope>NUCLEOTIDE SEQUENCE [LARGE SCALE GENOMIC DNA]</scope>
    <source>
        <strain evidence="4">IPPAS B-1220</strain>
    </source>
</reference>
<dbReference type="STRING" id="1781255.BH720_05950"/>
<keyword evidence="2" id="KW-0812">Transmembrane</keyword>
<dbReference type="InterPro" id="IPR006665">
    <property type="entry name" value="OmpA-like"/>
</dbReference>
<name>A0A1E5QNH9_9CYAN</name>
<comment type="caution">
    <text evidence="4">The sequence shown here is derived from an EMBL/GenBank/DDBJ whole genome shotgun (WGS) entry which is preliminary data.</text>
</comment>
<dbReference type="PROSITE" id="PS51123">
    <property type="entry name" value="OMPA_2"/>
    <property type="match status" value="1"/>
</dbReference>
<accession>A0A1E5QNH9</accession>
<evidence type="ECO:0000259" key="3">
    <source>
        <dbReference type="PROSITE" id="PS51123"/>
    </source>
</evidence>